<organism evidence="2 3">
    <name type="scientific">Sphaerisporangium siamense</name>
    <dbReference type="NCBI Taxonomy" id="795645"/>
    <lineage>
        <taxon>Bacteria</taxon>
        <taxon>Bacillati</taxon>
        <taxon>Actinomycetota</taxon>
        <taxon>Actinomycetes</taxon>
        <taxon>Streptosporangiales</taxon>
        <taxon>Streptosporangiaceae</taxon>
        <taxon>Sphaerisporangium</taxon>
    </lineage>
</organism>
<comment type="caution">
    <text evidence="2">The sequence shown here is derived from an EMBL/GenBank/DDBJ whole genome shotgun (WGS) entry which is preliminary data.</text>
</comment>
<dbReference type="EMBL" id="JACHND010000001">
    <property type="protein sequence ID" value="MBB4703347.1"/>
    <property type="molecule type" value="Genomic_DNA"/>
</dbReference>
<evidence type="ECO:0000313" key="3">
    <source>
        <dbReference type="Proteomes" id="UP000542210"/>
    </source>
</evidence>
<accession>A0A7W7DAL9</accession>
<keyword evidence="3" id="KW-1185">Reference proteome</keyword>
<evidence type="ECO:0000256" key="1">
    <source>
        <dbReference type="SAM" id="MobiDB-lite"/>
    </source>
</evidence>
<feature type="region of interest" description="Disordered" evidence="1">
    <location>
        <begin position="77"/>
        <end position="104"/>
    </location>
</feature>
<dbReference type="Proteomes" id="UP000542210">
    <property type="component" value="Unassembled WGS sequence"/>
</dbReference>
<proteinExistence type="predicted"/>
<name>A0A7W7DAL9_9ACTN</name>
<protein>
    <submittedName>
        <fullName evidence="2">Uncharacterized protein</fullName>
    </submittedName>
</protein>
<gene>
    <name evidence="2" type="ORF">BJ982_004891</name>
</gene>
<feature type="compositionally biased region" description="Basic and acidic residues" evidence="1">
    <location>
        <begin position="161"/>
        <end position="178"/>
    </location>
</feature>
<evidence type="ECO:0000313" key="2">
    <source>
        <dbReference type="EMBL" id="MBB4703347.1"/>
    </source>
</evidence>
<reference evidence="2 3" key="1">
    <citation type="submission" date="2020-08" db="EMBL/GenBank/DDBJ databases">
        <title>Sequencing the genomes of 1000 actinobacteria strains.</title>
        <authorList>
            <person name="Klenk H.-P."/>
        </authorList>
    </citation>
    <scope>NUCLEOTIDE SEQUENCE [LARGE SCALE GENOMIC DNA]</scope>
    <source>
        <strain evidence="2 3">DSM 45784</strain>
    </source>
</reference>
<feature type="region of interest" description="Disordered" evidence="1">
    <location>
        <begin position="128"/>
        <end position="195"/>
    </location>
</feature>
<dbReference type="AlphaFoldDB" id="A0A7W7DAL9"/>
<feature type="compositionally biased region" description="Low complexity" evidence="1">
    <location>
        <begin position="77"/>
        <end position="91"/>
    </location>
</feature>
<sequence>MQGRAIQELRAPRGGPSCISGHFSSLCPAFPGLFHSWSPRLLLSCVPVTISGTSLLRHVGFSLQAPRRRGAGRWIPAPLTAAHPPLPTTTAGLSGERARRGTPQNGPRLRLGLCFLALTRLPLAPRTAERGRSSAVMGAGLHRPAPHRRGAQQKLAPEQESTERKERGDVLRHEQRWQRRERRTLGTEGAWDSER</sequence>